<dbReference type="SUPFAM" id="SSF55073">
    <property type="entry name" value="Nucleotide cyclase"/>
    <property type="match status" value="1"/>
</dbReference>
<keyword evidence="1" id="KW-0812">Transmembrane</keyword>
<dbReference type="InterPro" id="IPR013655">
    <property type="entry name" value="PAS_fold_3"/>
</dbReference>
<dbReference type="InterPro" id="IPR050706">
    <property type="entry name" value="Cyclic-di-GMP_PDE-like"/>
</dbReference>
<dbReference type="Gene3D" id="3.30.450.20">
    <property type="entry name" value="PAS domain"/>
    <property type="match status" value="1"/>
</dbReference>
<dbReference type="GO" id="GO:0071111">
    <property type="term" value="F:cyclic-guanylate-specific phosphodiesterase activity"/>
    <property type="evidence" value="ECO:0007669"/>
    <property type="project" value="InterPro"/>
</dbReference>
<evidence type="ECO:0000313" key="5">
    <source>
        <dbReference type="EMBL" id="RUO57221.1"/>
    </source>
</evidence>
<sequence>MGKNPIENTDQQATTSTQSRWLIAYAVTTSAIIILATIVLYFYPFDVKAIHYGVVTLCVAVVAESVFFIWRTLRASNATIKSMQSSINQLDEGSTIIYELHKQDGFYQPVYVSSNIKQILGYSVTESLQPNWWFENVHPEDRALTLSALSKVEANHTFVHRYRFKTKYGTYIWLRDELRTFQNNVDKIAGQWSDISQDLSWLQDNKAITQRHLIGFAELNGDDTIFRADTNFRNLIGLKDNEPSTHHILDFISPTNFNSDTPTLETGIEYLVEFNRPSGQVLHGLLKISEDKQGTIRFVTLIDLSAFTSEQRRLKQIAYTQPLTGLPNIEQLKLDLQASLERARDDELVAVLNVNIREFHKVNDSYGVTNGDRVLQRVARRFQNVLPNNASLYCAWGDDFWILLSDVKEYMELQSLMDELSQSLNKPLMLEKHIQLQVAANIGACTYPLDALDTASLLSYASSALQRARRLTHASQVIFNQQMASDSFSQLLVKQQLQQALEQSQFEVYFQKISDFEGANRGYEALLRWNHEDQGVIPASEFIHSCDEALKQRLGLWIIEQVITSLSSIPCTPDGKRYVAINLFSCQLDSEFVEQMKEFSDQLKAQNAHICFELKEASLIDPSDDLRATLRELTNAGFSLTIDDFGAGFAGLTYLREFPISSIKVDREFINALDSDRGYAIVDGIVELSHRAKIKVHALGIETEKQFALARKLNFDFCQGRFIHSAQALNELITHTD</sequence>
<evidence type="ECO:0008006" key="7">
    <source>
        <dbReference type="Google" id="ProtNLM"/>
    </source>
</evidence>
<dbReference type="NCBIfam" id="TIGR00254">
    <property type="entry name" value="GGDEF"/>
    <property type="match status" value="1"/>
</dbReference>
<dbReference type="Pfam" id="PF00563">
    <property type="entry name" value="EAL"/>
    <property type="match status" value="1"/>
</dbReference>
<proteinExistence type="predicted"/>
<dbReference type="SMART" id="SM00052">
    <property type="entry name" value="EAL"/>
    <property type="match status" value="1"/>
</dbReference>
<dbReference type="CDD" id="cd01948">
    <property type="entry name" value="EAL"/>
    <property type="match status" value="1"/>
</dbReference>
<dbReference type="Pfam" id="PF08447">
    <property type="entry name" value="PAS_3"/>
    <property type="match status" value="1"/>
</dbReference>
<dbReference type="PANTHER" id="PTHR33121:SF70">
    <property type="entry name" value="SIGNALING PROTEIN YKOW"/>
    <property type="match status" value="1"/>
</dbReference>
<dbReference type="PROSITE" id="PS50112">
    <property type="entry name" value="PAS"/>
    <property type="match status" value="1"/>
</dbReference>
<dbReference type="InterPro" id="IPR029787">
    <property type="entry name" value="Nucleotide_cyclase"/>
</dbReference>
<dbReference type="InterPro" id="IPR043128">
    <property type="entry name" value="Rev_trsase/Diguanyl_cyclase"/>
</dbReference>
<gene>
    <name evidence="5" type="ORF">CWE25_06010</name>
</gene>
<name>A0A432Y8K2_9GAMM</name>
<evidence type="ECO:0000256" key="1">
    <source>
        <dbReference type="SAM" id="Phobius"/>
    </source>
</evidence>
<feature type="domain" description="PAS" evidence="2">
    <location>
        <begin position="110"/>
        <end position="156"/>
    </location>
</feature>
<dbReference type="Gene3D" id="3.20.20.450">
    <property type="entry name" value="EAL domain"/>
    <property type="match status" value="1"/>
</dbReference>
<dbReference type="SUPFAM" id="SSF141868">
    <property type="entry name" value="EAL domain-like"/>
    <property type="match status" value="1"/>
</dbReference>
<comment type="caution">
    <text evidence="5">The sequence shown here is derived from an EMBL/GenBank/DDBJ whole genome shotgun (WGS) entry which is preliminary data.</text>
</comment>
<dbReference type="InterPro" id="IPR035919">
    <property type="entry name" value="EAL_sf"/>
</dbReference>
<dbReference type="RefSeq" id="WP_110573892.1">
    <property type="nucleotide sequence ID" value="NZ_PIPV01000003.1"/>
</dbReference>
<dbReference type="Pfam" id="PF00990">
    <property type="entry name" value="GGDEF"/>
    <property type="match status" value="1"/>
</dbReference>
<accession>A0A432Y8K2</accession>
<feature type="domain" description="EAL" evidence="3">
    <location>
        <begin position="490"/>
        <end position="737"/>
    </location>
</feature>
<evidence type="ECO:0000313" key="6">
    <source>
        <dbReference type="Proteomes" id="UP000287330"/>
    </source>
</evidence>
<dbReference type="EMBL" id="PIPV01000003">
    <property type="protein sequence ID" value="RUO57221.1"/>
    <property type="molecule type" value="Genomic_DNA"/>
</dbReference>
<dbReference type="InterPro" id="IPR000160">
    <property type="entry name" value="GGDEF_dom"/>
</dbReference>
<feature type="domain" description="GGDEF" evidence="4">
    <location>
        <begin position="347"/>
        <end position="481"/>
    </location>
</feature>
<dbReference type="Gene3D" id="3.30.70.270">
    <property type="match status" value="1"/>
</dbReference>
<dbReference type="AlphaFoldDB" id="A0A432Y8K2"/>
<dbReference type="CDD" id="cd01949">
    <property type="entry name" value="GGDEF"/>
    <property type="match status" value="1"/>
</dbReference>
<dbReference type="SMART" id="SM00267">
    <property type="entry name" value="GGDEF"/>
    <property type="match status" value="1"/>
</dbReference>
<evidence type="ECO:0000259" key="4">
    <source>
        <dbReference type="PROSITE" id="PS50887"/>
    </source>
</evidence>
<organism evidence="5 6">
    <name type="scientific">Idiomarina fontislapidosi</name>
    <dbReference type="NCBI Taxonomy" id="263723"/>
    <lineage>
        <taxon>Bacteria</taxon>
        <taxon>Pseudomonadati</taxon>
        <taxon>Pseudomonadota</taxon>
        <taxon>Gammaproteobacteria</taxon>
        <taxon>Alteromonadales</taxon>
        <taxon>Idiomarinaceae</taxon>
        <taxon>Idiomarina</taxon>
    </lineage>
</organism>
<dbReference type="InterPro" id="IPR000014">
    <property type="entry name" value="PAS"/>
</dbReference>
<reference evidence="6" key="1">
    <citation type="journal article" date="2018" name="Front. Microbiol.">
        <title>Genome-Based Analysis Reveals the Taxonomy and Diversity of the Family Idiomarinaceae.</title>
        <authorList>
            <person name="Liu Y."/>
            <person name="Lai Q."/>
            <person name="Shao Z."/>
        </authorList>
    </citation>
    <scope>NUCLEOTIDE SEQUENCE [LARGE SCALE GENOMIC DNA]</scope>
    <source>
        <strain evidence="6">F23</strain>
    </source>
</reference>
<dbReference type="InterPro" id="IPR035965">
    <property type="entry name" value="PAS-like_dom_sf"/>
</dbReference>
<dbReference type="CDD" id="cd00130">
    <property type="entry name" value="PAS"/>
    <property type="match status" value="1"/>
</dbReference>
<protein>
    <recommendedName>
        <fullName evidence="7">GGDEF domain-containing protein</fullName>
    </recommendedName>
</protein>
<feature type="transmembrane region" description="Helical" evidence="1">
    <location>
        <begin position="21"/>
        <end position="43"/>
    </location>
</feature>
<dbReference type="SUPFAM" id="SSF55785">
    <property type="entry name" value="PYP-like sensor domain (PAS domain)"/>
    <property type="match status" value="1"/>
</dbReference>
<dbReference type="PROSITE" id="PS50883">
    <property type="entry name" value="EAL"/>
    <property type="match status" value="1"/>
</dbReference>
<dbReference type="InterPro" id="IPR001633">
    <property type="entry name" value="EAL_dom"/>
</dbReference>
<dbReference type="OrthoDB" id="6231665at2"/>
<keyword evidence="1" id="KW-0472">Membrane</keyword>
<keyword evidence="6" id="KW-1185">Reference proteome</keyword>
<dbReference type="Proteomes" id="UP000287330">
    <property type="component" value="Unassembled WGS sequence"/>
</dbReference>
<keyword evidence="1" id="KW-1133">Transmembrane helix</keyword>
<evidence type="ECO:0000259" key="3">
    <source>
        <dbReference type="PROSITE" id="PS50883"/>
    </source>
</evidence>
<evidence type="ECO:0000259" key="2">
    <source>
        <dbReference type="PROSITE" id="PS50112"/>
    </source>
</evidence>
<dbReference type="PANTHER" id="PTHR33121">
    <property type="entry name" value="CYCLIC DI-GMP PHOSPHODIESTERASE PDEF"/>
    <property type="match status" value="1"/>
</dbReference>
<dbReference type="PROSITE" id="PS50887">
    <property type="entry name" value="GGDEF"/>
    <property type="match status" value="1"/>
</dbReference>